<feature type="transmembrane region" description="Helical" evidence="2">
    <location>
        <begin position="284"/>
        <end position="302"/>
    </location>
</feature>
<keyword evidence="4" id="KW-1185">Reference proteome</keyword>
<feature type="transmembrane region" description="Helical" evidence="2">
    <location>
        <begin position="454"/>
        <end position="473"/>
    </location>
</feature>
<feature type="transmembrane region" description="Helical" evidence="2">
    <location>
        <begin position="314"/>
        <end position="336"/>
    </location>
</feature>
<feature type="transmembrane region" description="Helical" evidence="2">
    <location>
        <begin position="123"/>
        <end position="143"/>
    </location>
</feature>
<keyword evidence="2" id="KW-1133">Transmembrane helix</keyword>
<name>A0A8J3BEC6_9ACTN</name>
<evidence type="ECO:0000313" key="3">
    <source>
        <dbReference type="EMBL" id="GGK01078.1"/>
    </source>
</evidence>
<proteinExistence type="predicted"/>
<feature type="transmembrane region" description="Helical" evidence="2">
    <location>
        <begin position="155"/>
        <end position="173"/>
    </location>
</feature>
<feature type="transmembrane region" description="Helical" evidence="2">
    <location>
        <begin position="208"/>
        <end position="227"/>
    </location>
</feature>
<dbReference type="AlphaFoldDB" id="A0A8J3BEC6"/>
<dbReference type="NCBIfam" id="NF038403">
    <property type="entry name" value="perm_prefix_1"/>
    <property type="match status" value="1"/>
</dbReference>
<feature type="transmembrane region" description="Helical" evidence="2">
    <location>
        <begin position="421"/>
        <end position="442"/>
    </location>
</feature>
<evidence type="ECO:0000256" key="1">
    <source>
        <dbReference type="SAM" id="MobiDB-lite"/>
    </source>
</evidence>
<feature type="transmembrane region" description="Helical" evidence="2">
    <location>
        <begin position="248"/>
        <end position="272"/>
    </location>
</feature>
<sequence>MTADDPAGTTADDAGTTADDAGTGADARQEARIAQWRAYVERRRELHDPDADELEDHLRSRIAELTEAGLAADEAFLIAVKRMGDLDALAREFAREHSERLWKQLVLPAGADRPAGGRPRRELLAMVLCAAGAALAVQVPGLFGVDTFGADGDFLARNLGLFALAPLAAYFAWRRRVGPRVLGALALLFAVGAAAANAYPSAADSQSVVLSAIHLPLALWLAVGVAYTGGDWRSGRRRMDFIRFTGEWFIYFVLLALGGGVLTAFTLGTFRAIGIDAESVASQWLLPCGGMAGVVVAAWLVEAKQSVIENMAPVLTRVFTPLFAAALLAFLGAVIWTARGIDVERDALILFDLLLAVVLGLLLYAISARDPAAPPGPFDRLQLGLVVSALAIDVLVLLALAGRITVWGFSPNKTAALGENVILAANLTWSARLFLGFVRGRLPFARAERWQTRYVAVYAAWAWLVVLAFPPLFSFA</sequence>
<feature type="transmembrane region" description="Helical" evidence="2">
    <location>
        <begin position="180"/>
        <end position="202"/>
    </location>
</feature>
<evidence type="ECO:0000256" key="2">
    <source>
        <dbReference type="SAM" id="Phobius"/>
    </source>
</evidence>
<accession>A0A8J3BEC6</accession>
<reference evidence="3" key="2">
    <citation type="submission" date="2020-09" db="EMBL/GenBank/DDBJ databases">
        <authorList>
            <person name="Sun Q."/>
            <person name="Ohkuma M."/>
        </authorList>
    </citation>
    <scope>NUCLEOTIDE SEQUENCE</scope>
    <source>
        <strain evidence="3">JCM 3090</strain>
    </source>
</reference>
<keyword evidence="2" id="KW-0812">Transmembrane</keyword>
<feature type="region of interest" description="Disordered" evidence="1">
    <location>
        <begin position="1"/>
        <end position="29"/>
    </location>
</feature>
<dbReference type="EMBL" id="BMQB01000007">
    <property type="protein sequence ID" value="GGK01078.1"/>
    <property type="molecule type" value="Genomic_DNA"/>
</dbReference>
<feature type="compositionally biased region" description="Low complexity" evidence="1">
    <location>
        <begin position="1"/>
        <end position="26"/>
    </location>
</feature>
<feature type="transmembrane region" description="Helical" evidence="2">
    <location>
        <begin position="380"/>
        <end position="401"/>
    </location>
</feature>
<dbReference type="RefSeq" id="WP_229784124.1">
    <property type="nucleotide sequence ID" value="NZ_BMQB01000007.1"/>
</dbReference>
<reference evidence="3" key="1">
    <citation type="journal article" date="2014" name="Int. J. Syst. Evol. Microbiol.">
        <title>Complete genome sequence of Corynebacterium casei LMG S-19264T (=DSM 44701T), isolated from a smear-ripened cheese.</title>
        <authorList>
            <consortium name="US DOE Joint Genome Institute (JGI-PGF)"/>
            <person name="Walter F."/>
            <person name="Albersmeier A."/>
            <person name="Kalinowski J."/>
            <person name="Ruckert C."/>
        </authorList>
    </citation>
    <scope>NUCLEOTIDE SEQUENCE</scope>
    <source>
        <strain evidence="3">JCM 3090</strain>
    </source>
</reference>
<feature type="transmembrane region" description="Helical" evidence="2">
    <location>
        <begin position="348"/>
        <end position="368"/>
    </location>
</feature>
<evidence type="ECO:0000313" key="4">
    <source>
        <dbReference type="Proteomes" id="UP000649739"/>
    </source>
</evidence>
<dbReference type="InterPro" id="IPR047928">
    <property type="entry name" value="Perm_prefix_1"/>
</dbReference>
<dbReference type="Proteomes" id="UP000649739">
    <property type="component" value="Unassembled WGS sequence"/>
</dbReference>
<evidence type="ECO:0008006" key="5">
    <source>
        <dbReference type="Google" id="ProtNLM"/>
    </source>
</evidence>
<keyword evidence="2" id="KW-0472">Membrane</keyword>
<organism evidence="3 4">
    <name type="scientific">Pilimelia anulata</name>
    <dbReference type="NCBI Taxonomy" id="53371"/>
    <lineage>
        <taxon>Bacteria</taxon>
        <taxon>Bacillati</taxon>
        <taxon>Actinomycetota</taxon>
        <taxon>Actinomycetes</taxon>
        <taxon>Micromonosporales</taxon>
        <taxon>Micromonosporaceae</taxon>
        <taxon>Pilimelia</taxon>
    </lineage>
</organism>
<gene>
    <name evidence="3" type="ORF">GCM10010123_33880</name>
</gene>
<comment type="caution">
    <text evidence="3">The sequence shown here is derived from an EMBL/GenBank/DDBJ whole genome shotgun (WGS) entry which is preliminary data.</text>
</comment>
<protein>
    <recommendedName>
        <fullName evidence="5">DUF4153 domain-containing protein</fullName>
    </recommendedName>
</protein>